<dbReference type="AlphaFoldDB" id="A0A2T9Z9U7"/>
<dbReference type="STRING" id="133381.A0A2T9Z9U7"/>
<evidence type="ECO:0008006" key="4">
    <source>
        <dbReference type="Google" id="ProtNLM"/>
    </source>
</evidence>
<sequence length="576" mass="65611">MDKETNREHENEDDAGEGKNSLRSNDSVVVSGHRFRELHYHRFPLDLRSFMNGVFSVKLNTPTIFSKPSTVQSVYTQPPPGLYSKQLDEAYFLLNGSKIDKTRNSFTHLAVSTKYSLFIFVSGRGYWNIIDIPFGFKESDQETCIGFLIFDSTVDPSKDSNLVVLIATHKIMTNSDCLESKSDFRLYIFGLEDLPNSKEYRNKIIKTDGIIFTKRGEELLKNRKCDNDSVFESTSKDSGLQDSDRGINSWPFLEQRLFKINLVNTSVNLESGFPEIYISGKDDIIHSYLLKPSQSSSIQDSIIPDFKRNSVDDQIEFMNTDKDSKSPAVVFLTKAVEAFNNHKTELIVKQNHLQLKIYDSLNTLQLQDIQKFEFPIIKAFIYSMSTRNNSRLVLAVRCLNKPMIVYHDILYFGLDTESMLIQDTSPVFTDPKYESLIYPIVPNSDKEKNSLNNKEKKGSFIIRGGVYSLTRSDEYGLVTCVASFDLDYDGICEMIIGTAQGAFLVYKLVVDSMNQEGYALVYRKSFKSPIYKALSIDLNNDGLNELIIVTALGVHILQPNLSQARTLLLERIRQLK</sequence>
<proteinExistence type="predicted"/>
<dbReference type="OrthoDB" id="10267127at2759"/>
<keyword evidence="3" id="KW-1185">Reference proteome</keyword>
<feature type="compositionally biased region" description="Basic and acidic residues" evidence="1">
    <location>
        <begin position="1"/>
        <end position="10"/>
    </location>
</feature>
<accession>A0A2T9Z9U7</accession>
<dbReference type="GO" id="GO:0051015">
    <property type="term" value="F:actin filament binding"/>
    <property type="evidence" value="ECO:0007669"/>
    <property type="project" value="TreeGrafter"/>
</dbReference>
<organism evidence="2 3">
    <name type="scientific">Smittium megazygosporum</name>
    <dbReference type="NCBI Taxonomy" id="133381"/>
    <lineage>
        <taxon>Eukaryota</taxon>
        <taxon>Fungi</taxon>
        <taxon>Fungi incertae sedis</taxon>
        <taxon>Zoopagomycota</taxon>
        <taxon>Kickxellomycotina</taxon>
        <taxon>Harpellomycetes</taxon>
        <taxon>Harpellales</taxon>
        <taxon>Legeriomycetaceae</taxon>
        <taxon>Smittium</taxon>
    </lineage>
</organism>
<dbReference type="SUPFAM" id="SSF69318">
    <property type="entry name" value="Integrin alpha N-terminal domain"/>
    <property type="match status" value="1"/>
</dbReference>
<name>A0A2T9Z9U7_9FUNG</name>
<feature type="region of interest" description="Disordered" evidence="1">
    <location>
        <begin position="1"/>
        <end position="24"/>
    </location>
</feature>
<dbReference type="PANTHER" id="PTHR15435:SF2">
    <property type="entry name" value="KICSTOR COMPLEX PROTEIN KAPTIN"/>
    <property type="match status" value="1"/>
</dbReference>
<dbReference type="GO" id="GO:0015629">
    <property type="term" value="C:actin cytoskeleton"/>
    <property type="evidence" value="ECO:0007669"/>
    <property type="project" value="InterPro"/>
</dbReference>
<dbReference type="EMBL" id="MBFS01001138">
    <property type="protein sequence ID" value="PVV01379.1"/>
    <property type="molecule type" value="Genomic_DNA"/>
</dbReference>
<evidence type="ECO:0000313" key="3">
    <source>
        <dbReference type="Proteomes" id="UP000245609"/>
    </source>
</evidence>
<comment type="caution">
    <text evidence="2">The sequence shown here is derived from an EMBL/GenBank/DDBJ whole genome shotgun (WGS) entry which is preliminary data.</text>
</comment>
<dbReference type="InterPro" id="IPR029982">
    <property type="entry name" value="Kptn"/>
</dbReference>
<dbReference type="GO" id="GO:0007015">
    <property type="term" value="P:actin filament organization"/>
    <property type="evidence" value="ECO:0007669"/>
    <property type="project" value="InterPro"/>
</dbReference>
<dbReference type="GO" id="GO:1904262">
    <property type="term" value="P:negative regulation of TORC1 signaling"/>
    <property type="evidence" value="ECO:0007669"/>
    <property type="project" value="TreeGrafter"/>
</dbReference>
<dbReference type="InterPro" id="IPR028994">
    <property type="entry name" value="Integrin_alpha_N"/>
</dbReference>
<dbReference type="Proteomes" id="UP000245609">
    <property type="component" value="Unassembled WGS sequence"/>
</dbReference>
<evidence type="ECO:0000256" key="1">
    <source>
        <dbReference type="SAM" id="MobiDB-lite"/>
    </source>
</evidence>
<dbReference type="GO" id="GO:0034198">
    <property type="term" value="P:cellular response to amino acid starvation"/>
    <property type="evidence" value="ECO:0007669"/>
    <property type="project" value="TreeGrafter"/>
</dbReference>
<evidence type="ECO:0000313" key="2">
    <source>
        <dbReference type="EMBL" id="PVV01379.1"/>
    </source>
</evidence>
<dbReference type="PANTHER" id="PTHR15435">
    <property type="entry name" value="KICSTOR COMPLEX PROTEIN KAPTIN"/>
    <property type="match status" value="1"/>
</dbReference>
<gene>
    <name evidence="2" type="ORF">BB560_004206</name>
</gene>
<protein>
    <recommendedName>
        <fullName evidence="4">Kaptin</fullName>
    </recommendedName>
</protein>
<reference evidence="2 3" key="1">
    <citation type="journal article" date="2018" name="MBio">
        <title>Comparative Genomics Reveals the Core Gene Toolbox for the Fungus-Insect Symbiosis.</title>
        <authorList>
            <person name="Wang Y."/>
            <person name="Stata M."/>
            <person name="Wang W."/>
            <person name="Stajich J.E."/>
            <person name="White M.M."/>
            <person name="Moncalvo J.M."/>
        </authorList>
    </citation>
    <scope>NUCLEOTIDE SEQUENCE [LARGE SCALE GENOMIC DNA]</scope>
    <source>
        <strain evidence="2 3">SC-DP-2</strain>
    </source>
</reference>